<keyword evidence="1" id="KW-0472">Membrane</keyword>
<dbReference type="OrthoDB" id="2990512at2"/>
<reference evidence="2 3" key="1">
    <citation type="submission" date="2018-09" db="EMBL/GenBank/DDBJ databases">
        <title>Paenibacillus aracenensis nov. sp. isolated from a cave in southern Spain.</title>
        <authorList>
            <person name="Jurado V."/>
            <person name="Gutierrez-Patricio S."/>
            <person name="Gonzalez-Pimentel J.L."/>
            <person name="Miller A.Z."/>
            <person name="Laiz L."/>
            <person name="Saiz-Jimenez C."/>
        </authorList>
    </citation>
    <scope>NUCLEOTIDE SEQUENCE [LARGE SCALE GENOMIC DNA]</scope>
    <source>
        <strain evidence="2 3">DSM 22867</strain>
    </source>
</reference>
<comment type="caution">
    <text evidence="2">The sequence shown here is derived from an EMBL/GenBank/DDBJ whole genome shotgun (WGS) entry which is preliminary data.</text>
</comment>
<dbReference type="AlphaFoldDB" id="A0A3A1UIC9"/>
<dbReference type="RefSeq" id="WP_119603121.1">
    <property type="nucleotide sequence ID" value="NZ_QXQA01000028.1"/>
</dbReference>
<dbReference type="Proteomes" id="UP000266482">
    <property type="component" value="Unassembled WGS sequence"/>
</dbReference>
<organism evidence="2 3">
    <name type="scientific">Paenibacillus nanensis</name>
    <dbReference type="NCBI Taxonomy" id="393251"/>
    <lineage>
        <taxon>Bacteria</taxon>
        <taxon>Bacillati</taxon>
        <taxon>Bacillota</taxon>
        <taxon>Bacilli</taxon>
        <taxon>Bacillales</taxon>
        <taxon>Paenibacillaceae</taxon>
        <taxon>Paenibacillus</taxon>
    </lineage>
</organism>
<dbReference type="Pfam" id="PF14007">
    <property type="entry name" value="YtpI"/>
    <property type="match status" value="1"/>
</dbReference>
<name>A0A3A1UIC9_9BACL</name>
<feature type="transmembrane region" description="Helical" evidence="1">
    <location>
        <begin position="6"/>
        <end position="25"/>
    </location>
</feature>
<protein>
    <recommendedName>
        <fullName evidence="4">YtpI family protein</fullName>
    </recommendedName>
</protein>
<keyword evidence="3" id="KW-1185">Reference proteome</keyword>
<feature type="transmembrane region" description="Helical" evidence="1">
    <location>
        <begin position="45"/>
        <end position="61"/>
    </location>
</feature>
<dbReference type="EMBL" id="QXQA01000028">
    <property type="protein sequence ID" value="RIX46335.1"/>
    <property type="molecule type" value="Genomic_DNA"/>
</dbReference>
<keyword evidence="1" id="KW-0812">Transmembrane</keyword>
<gene>
    <name evidence="2" type="ORF">D3P08_26390</name>
</gene>
<feature type="transmembrane region" description="Helical" evidence="1">
    <location>
        <begin position="67"/>
        <end position="87"/>
    </location>
</feature>
<keyword evidence="1" id="KW-1133">Transmembrane helix</keyword>
<evidence type="ECO:0000256" key="1">
    <source>
        <dbReference type="SAM" id="Phobius"/>
    </source>
</evidence>
<evidence type="ECO:0008006" key="4">
    <source>
        <dbReference type="Google" id="ProtNLM"/>
    </source>
</evidence>
<proteinExistence type="predicted"/>
<accession>A0A3A1UIC9</accession>
<dbReference type="InterPro" id="IPR025618">
    <property type="entry name" value="YtpI"/>
</dbReference>
<evidence type="ECO:0000313" key="3">
    <source>
        <dbReference type="Proteomes" id="UP000266482"/>
    </source>
</evidence>
<sequence length="106" mass="11897">MDQLLFYVLYPAILITLALSVYFSWKSRRSPDMQTRGMHAARTNISMGFMLIFFASVLLFLSEDSTLRIVIGGLFIALGVFNLFAGLKNLSVYRSMTQSKDSAGSR</sequence>
<evidence type="ECO:0000313" key="2">
    <source>
        <dbReference type="EMBL" id="RIX46335.1"/>
    </source>
</evidence>